<dbReference type="InterPro" id="IPR050834">
    <property type="entry name" value="Glycosyltransf_2"/>
</dbReference>
<keyword evidence="1 6" id="KW-0808">Transferase</keyword>
<gene>
    <name evidence="6" type="ORF">H1R13_33940</name>
</gene>
<evidence type="ECO:0000256" key="2">
    <source>
        <dbReference type="ARBA" id="ARBA00022833"/>
    </source>
</evidence>
<proteinExistence type="predicted"/>
<dbReference type="InterPro" id="IPR027791">
    <property type="entry name" value="Galactosyl_T_C"/>
</dbReference>
<feature type="compositionally biased region" description="Low complexity" evidence="3">
    <location>
        <begin position="311"/>
        <end position="343"/>
    </location>
</feature>
<dbReference type="GO" id="GO:0016137">
    <property type="term" value="P:glycoside metabolic process"/>
    <property type="evidence" value="ECO:0007669"/>
    <property type="project" value="UniProtKB-ARBA"/>
</dbReference>
<dbReference type="InterPro" id="IPR001173">
    <property type="entry name" value="Glyco_trans_2-like"/>
</dbReference>
<evidence type="ECO:0000256" key="3">
    <source>
        <dbReference type="SAM" id="MobiDB-lite"/>
    </source>
</evidence>
<evidence type="ECO:0000256" key="1">
    <source>
        <dbReference type="ARBA" id="ARBA00022679"/>
    </source>
</evidence>
<dbReference type="Pfam" id="PF02709">
    <property type="entry name" value="Glyco_transf_7C"/>
    <property type="match status" value="1"/>
</dbReference>
<dbReference type="Gene3D" id="3.40.50.10320">
    <property type="entry name" value="LmbE-like"/>
    <property type="match status" value="1"/>
</dbReference>
<keyword evidence="2" id="KW-0862">Zinc</keyword>
<dbReference type="InterPro" id="IPR024078">
    <property type="entry name" value="LmbE-like_dom_sf"/>
</dbReference>
<dbReference type="SUPFAM" id="SSF53448">
    <property type="entry name" value="Nucleotide-diphospho-sugar transferases"/>
    <property type="match status" value="1"/>
</dbReference>
<dbReference type="Pfam" id="PF02585">
    <property type="entry name" value="PIG-L"/>
    <property type="match status" value="1"/>
</dbReference>
<feature type="domain" description="Galactosyltransferase C-terminal" evidence="5">
    <location>
        <begin position="188"/>
        <end position="230"/>
    </location>
</feature>
<name>A0A7X1I6N5_9ACTN</name>
<dbReference type="Proteomes" id="UP000517694">
    <property type="component" value="Unassembled WGS sequence"/>
</dbReference>
<dbReference type="RefSeq" id="WP_185948436.1">
    <property type="nucleotide sequence ID" value="NZ_JACMHY010000021.1"/>
</dbReference>
<dbReference type="EMBL" id="JACMHY010000021">
    <property type="protein sequence ID" value="MBC2869775.1"/>
    <property type="molecule type" value="Genomic_DNA"/>
</dbReference>
<reference evidence="6 7" key="1">
    <citation type="submission" date="2020-08" db="EMBL/GenBank/DDBJ databases">
        <title>Whole-Genome Sequence of French Clinical Streptomyces mexicanus Strain Q0842.</title>
        <authorList>
            <person name="Boxberger M."/>
            <person name="La Scola B."/>
        </authorList>
    </citation>
    <scope>NUCLEOTIDE SEQUENCE [LARGE SCALE GENOMIC DNA]</scope>
    <source>
        <strain evidence="6 7">Marseille-Q0842</strain>
    </source>
</reference>
<protein>
    <submittedName>
        <fullName evidence="6">Glycosyltransferase</fullName>
    </submittedName>
</protein>
<comment type="caution">
    <text evidence="6">The sequence shown here is derived from an EMBL/GenBank/DDBJ whole genome shotgun (WGS) entry which is preliminary data.</text>
</comment>
<dbReference type="Pfam" id="PF00535">
    <property type="entry name" value="Glycos_transf_2"/>
    <property type="match status" value="1"/>
</dbReference>
<accession>A0A7X1I6N5</accession>
<dbReference type="PANTHER" id="PTHR43685">
    <property type="entry name" value="GLYCOSYLTRANSFERASE"/>
    <property type="match status" value="1"/>
</dbReference>
<keyword evidence="7" id="KW-1185">Reference proteome</keyword>
<organism evidence="6 7">
    <name type="scientific">Streptomyces mexicanus</name>
    <dbReference type="NCBI Taxonomy" id="178566"/>
    <lineage>
        <taxon>Bacteria</taxon>
        <taxon>Bacillati</taxon>
        <taxon>Actinomycetota</taxon>
        <taxon>Actinomycetes</taxon>
        <taxon>Kitasatosporales</taxon>
        <taxon>Streptomycetaceae</taxon>
        <taxon>Streptomyces</taxon>
    </lineage>
</organism>
<dbReference type="Gene3D" id="3.90.550.10">
    <property type="entry name" value="Spore Coat Polysaccharide Biosynthesis Protein SpsA, Chain A"/>
    <property type="match status" value="1"/>
</dbReference>
<dbReference type="PANTHER" id="PTHR43685:SF3">
    <property type="entry name" value="SLR2126 PROTEIN"/>
    <property type="match status" value="1"/>
</dbReference>
<evidence type="ECO:0000313" key="6">
    <source>
        <dbReference type="EMBL" id="MBC2869775.1"/>
    </source>
</evidence>
<evidence type="ECO:0000259" key="5">
    <source>
        <dbReference type="Pfam" id="PF02709"/>
    </source>
</evidence>
<dbReference type="InterPro" id="IPR003737">
    <property type="entry name" value="GlcNAc_PI_deacetylase-related"/>
</dbReference>
<dbReference type="SUPFAM" id="SSF102588">
    <property type="entry name" value="LmbE-like"/>
    <property type="match status" value="1"/>
</dbReference>
<evidence type="ECO:0000259" key="4">
    <source>
        <dbReference type="Pfam" id="PF00535"/>
    </source>
</evidence>
<evidence type="ECO:0000313" key="7">
    <source>
        <dbReference type="Proteomes" id="UP000517694"/>
    </source>
</evidence>
<sequence>MSEQPACTVVVPTYNRSGLLRHTLDSLCRQRLDTGDTFEVVVSDDGSSDDTADLVAGYRDRLDVRYFFQEDEGYRAAEARNAGIRHARSEVCVFVDSGVVLHSGALAAHLAAHRETDTPTAVVGYVLCFNEDNEDGRAITEALDLADPDASFAEFTAQRRWLDIREDYYERYGEDLDALTAPWLMWWTCNSSAATRLLREVGGFDEAYRSWGAEDVDLSYRLRTAGARFVLRRDAAALHIPHPKSYEANMRSAAHNYRYFAEKYDTPVAHLVPHHHFHEIEDILRSRGLADGPVTDRFGTVIRPIDRMDAEQAAAAPPQAAATPQPAADAPAATPTTEDAPMTPLLGMWTWKDREARRETPRVLVFSPHPDDEVIACGGTIARLAAEGARVGVVFATDGAMSHSAVLGIHTDPTPAELREIRREEARMAAKAMGLSETAARFLDYPDTRLADHLPAFRRDVLRILGEHRGVTDVYLPHEVRELNADHRLTGETVVSCLEELGLTPTLYRYVVWDERTEEEFGFVTRNPADGPGTGGERLTSFDIGPWVPQKHAAFREHRTQVELYAPKQTRPVVPEPFQERVFAARTEEFWIAAPDADAPAGEGK</sequence>
<dbReference type="InterPro" id="IPR029044">
    <property type="entry name" value="Nucleotide-diphossugar_trans"/>
</dbReference>
<dbReference type="GO" id="GO:0016740">
    <property type="term" value="F:transferase activity"/>
    <property type="evidence" value="ECO:0007669"/>
    <property type="project" value="UniProtKB-KW"/>
</dbReference>
<feature type="region of interest" description="Disordered" evidence="3">
    <location>
        <begin position="310"/>
        <end position="343"/>
    </location>
</feature>
<feature type="domain" description="Glycosyltransferase 2-like" evidence="4">
    <location>
        <begin position="8"/>
        <end position="141"/>
    </location>
</feature>
<dbReference type="AlphaFoldDB" id="A0A7X1I6N5"/>